<sequence length="51" mass="5579">MNILRGALKIIGDVTGIGSVKDAVHVILGTIDGDRGLQEKMQKFELEKIKE</sequence>
<dbReference type="AlphaFoldDB" id="X0RU71"/>
<name>X0RU71_9ZZZZ</name>
<protein>
    <submittedName>
        <fullName evidence="1">Uncharacterized protein</fullName>
    </submittedName>
</protein>
<organism evidence="1">
    <name type="scientific">marine sediment metagenome</name>
    <dbReference type="NCBI Taxonomy" id="412755"/>
    <lineage>
        <taxon>unclassified sequences</taxon>
        <taxon>metagenomes</taxon>
        <taxon>ecological metagenomes</taxon>
    </lineage>
</organism>
<gene>
    <name evidence="1" type="ORF">S01H1_17484</name>
</gene>
<reference evidence="1" key="1">
    <citation type="journal article" date="2014" name="Front. Microbiol.">
        <title>High frequency of phylogenetically diverse reductive dehalogenase-homologous genes in deep subseafloor sedimentary metagenomes.</title>
        <authorList>
            <person name="Kawai M."/>
            <person name="Futagami T."/>
            <person name="Toyoda A."/>
            <person name="Takaki Y."/>
            <person name="Nishi S."/>
            <person name="Hori S."/>
            <person name="Arai W."/>
            <person name="Tsubouchi T."/>
            <person name="Morono Y."/>
            <person name="Uchiyama I."/>
            <person name="Ito T."/>
            <person name="Fujiyama A."/>
            <person name="Inagaki F."/>
            <person name="Takami H."/>
        </authorList>
    </citation>
    <scope>NUCLEOTIDE SEQUENCE</scope>
    <source>
        <strain evidence="1">Expedition CK06-06</strain>
    </source>
</reference>
<dbReference type="EMBL" id="BARS01009277">
    <property type="protein sequence ID" value="GAF72389.1"/>
    <property type="molecule type" value="Genomic_DNA"/>
</dbReference>
<accession>X0RU71</accession>
<evidence type="ECO:0000313" key="1">
    <source>
        <dbReference type="EMBL" id="GAF72389.1"/>
    </source>
</evidence>
<proteinExistence type="predicted"/>
<comment type="caution">
    <text evidence="1">The sequence shown here is derived from an EMBL/GenBank/DDBJ whole genome shotgun (WGS) entry which is preliminary data.</text>
</comment>
<feature type="non-terminal residue" evidence="1">
    <location>
        <position position="51"/>
    </location>
</feature>